<keyword evidence="5 8" id="KW-1133">Transmembrane helix</keyword>
<keyword evidence="3 10" id="KW-0808">Transferase</keyword>
<feature type="transmembrane region" description="Helical" evidence="8">
    <location>
        <begin position="136"/>
        <end position="152"/>
    </location>
</feature>
<feature type="transmembrane region" description="Helical" evidence="8">
    <location>
        <begin position="158"/>
        <end position="178"/>
    </location>
</feature>
<evidence type="ECO:0000256" key="3">
    <source>
        <dbReference type="ARBA" id="ARBA00022679"/>
    </source>
</evidence>
<evidence type="ECO:0000256" key="5">
    <source>
        <dbReference type="ARBA" id="ARBA00022989"/>
    </source>
</evidence>
<name>A0A1R4JTD0_9MICC</name>
<dbReference type="PANTHER" id="PTHR30576:SF10">
    <property type="entry name" value="SLL5057 PROTEIN"/>
    <property type="match status" value="1"/>
</dbReference>
<evidence type="ECO:0000256" key="8">
    <source>
        <dbReference type="SAM" id="Phobius"/>
    </source>
</evidence>
<reference evidence="10 11" key="1">
    <citation type="submission" date="2017-02" db="EMBL/GenBank/DDBJ databases">
        <authorList>
            <person name="Peterson S.W."/>
        </authorList>
    </citation>
    <scope>NUCLEOTIDE SEQUENCE [LARGE SCALE GENOMIC DNA]</scope>
    <source>
        <strain evidence="10 11">2B3F</strain>
    </source>
</reference>
<evidence type="ECO:0000259" key="9">
    <source>
        <dbReference type="Pfam" id="PF02397"/>
    </source>
</evidence>
<evidence type="ECO:0000256" key="6">
    <source>
        <dbReference type="ARBA" id="ARBA00023136"/>
    </source>
</evidence>
<comment type="similarity">
    <text evidence="2">Belongs to the bacterial sugar transferase family.</text>
</comment>
<evidence type="ECO:0000256" key="2">
    <source>
        <dbReference type="ARBA" id="ARBA00006464"/>
    </source>
</evidence>
<dbReference type="AlphaFoldDB" id="A0A1R4JTD0"/>
<feature type="region of interest" description="Disordered" evidence="7">
    <location>
        <begin position="1"/>
        <end position="48"/>
    </location>
</feature>
<evidence type="ECO:0000256" key="4">
    <source>
        <dbReference type="ARBA" id="ARBA00022692"/>
    </source>
</evidence>
<feature type="transmembrane region" description="Helical" evidence="8">
    <location>
        <begin position="332"/>
        <end position="356"/>
    </location>
</feature>
<sequence length="523" mass="57310">MQEPDRRAALRRLRRPRTASKRENVATTLETSAAHARPARPPRPQGERLLGASWHQGIPRLLVLVDSVLILLSMLMAEFLRFGGLGARIVGTAVLNYTALTVILTAGWVATLAVVGSRDIKVFGVGAEEYKRVLKGTLYFFGAVAIVSYVTRTDTARGYVAVALPVGLLAVLLGRFAVRTWVARQRAKGRYRRRMLLVGGPGGVAHVHGVLVSEAGSGYEPVAAVMPGYRPRGEGFLPIPSRTDLSTIGEIVDFAVDNQVEAITLTSGDPFPPHDVRRLGWELQERGISLIMAPALVDVAGPRIHMQPLAGMPLIHVSTPRLSRGKAATKRAFDVLAAGVGIVLISPLLLGVALAVRLDSPGPILFRQERVGLHGRRFTMLKFRSMVPDAERIKSALSSDSGDANVLFKMKDDPRITRVGRFIRRTSIDELPQLINVLRGDMSLVGPRPHLPHEVEQYEDYVHRRFQVQPGITGLWQVSGRSDLSWEDAVRLDLYYVENWSLLGDIVILGRTVRAVTAADGAY</sequence>
<dbReference type="PANTHER" id="PTHR30576">
    <property type="entry name" value="COLANIC BIOSYNTHESIS UDP-GLUCOSE LIPID CARRIER TRANSFERASE"/>
    <property type="match status" value="1"/>
</dbReference>
<evidence type="ECO:0000313" key="10">
    <source>
        <dbReference type="EMBL" id="SJN35286.1"/>
    </source>
</evidence>
<keyword evidence="6 8" id="KW-0472">Membrane</keyword>
<feature type="domain" description="Bacterial sugar transferase" evidence="9">
    <location>
        <begin position="330"/>
        <end position="516"/>
    </location>
</feature>
<dbReference type="EMBL" id="FUKP01000067">
    <property type="protein sequence ID" value="SJN35286.1"/>
    <property type="molecule type" value="Genomic_DNA"/>
</dbReference>
<organism evidence="10 11">
    <name type="scientific">Micrococcus lylae</name>
    <dbReference type="NCBI Taxonomy" id="1273"/>
    <lineage>
        <taxon>Bacteria</taxon>
        <taxon>Bacillati</taxon>
        <taxon>Actinomycetota</taxon>
        <taxon>Actinomycetes</taxon>
        <taxon>Micrococcales</taxon>
        <taxon>Micrococcaceae</taxon>
        <taxon>Micrococcus</taxon>
    </lineage>
</organism>
<dbReference type="InterPro" id="IPR003362">
    <property type="entry name" value="Bact_transf"/>
</dbReference>
<protein>
    <submittedName>
        <fullName evidence="10">Undecaprenyl-phosphate galactosephosphotransferase</fullName>
        <ecNumber evidence="10">2.7.8.6</ecNumber>
    </submittedName>
</protein>
<gene>
    <name evidence="10" type="ORF">FM125_10550</name>
</gene>
<proteinExistence type="inferred from homology"/>
<dbReference type="InterPro" id="IPR017475">
    <property type="entry name" value="EPS_sugar_tfrase"/>
</dbReference>
<evidence type="ECO:0000256" key="1">
    <source>
        <dbReference type="ARBA" id="ARBA00004141"/>
    </source>
</evidence>
<dbReference type="GO" id="GO:0047360">
    <property type="term" value="F:undecaprenyl-phosphate galactose phosphotransferase activity"/>
    <property type="evidence" value="ECO:0007669"/>
    <property type="project" value="UniProtKB-EC"/>
</dbReference>
<dbReference type="GO" id="GO:0016020">
    <property type="term" value="C:membrane"/>
    <property type="evidence" value="ECO:0007669"/>
    <property type="project" value="UniProtKB-SubCell"/>
</dbReference>
<dbReference type="NCBIfam" id="TIGR03025">
    <property type="entry name" value="EPS_sugtrans"/>
    <property type="match status" value="1"/>
</dbReference>
<feature type="compositionally biased region" description="Basic residues" evidence="7">
    <location>
        <begin position="9"/>
        <end position="19"/>
    </location>
</feature>
<comment type="subcellular location">
    <subcellularLocation>
        <location evidence="1">Membrane</location>
        <topology evidence="1">Multi-pass membrane protein</topology>
    </subcellularLocation>
</comment>
<dbReference type="Pfam" id="PF02397">
    <property type="entry name" value="Bac_transf"/>
    <property type="match status" value="1"/>
</dbReference>
<keyword evidence="4 8" id="KW-0812">Transmembrane</keyword>
<accession>A0A1R4JTD0</accession>
<dbReference type="EC" id="2.7.8.6" evidence="10"/>
<evidence type="ECO:0000313" key="11">
    <source>
        <dbReference type="Proteomes" id="UP000196230"/>
    </source>
</evidence>
<feature type="transmembrane region" description="Helical" evidence="8">
    <location>
        <begin position="94"/>
        <end position="115"/>
    </location>
</feature>
<feature type="transmembrane region" description="Helical" evidence="8">
    <location>
        <begin position="61"/>
        <end position="82"/>
    </location>
</feature>
<dbReference type="Proteomes" id="UP000196230">
    <property type="component" value="Unassembled WGS sequence"/>
</dbReference>
<evidence type="ECO:0000256" key="7">
    <source>
        <dbReference type="SAM" id="MobiDB-lite"/>
    </source>
</evidence>